<keyword evidence="4 7" id="KW-0456">Lyase</keyword>
<dbReference type="InterPro" id="IPR015422">
    <property type="entry name" value="PyrdxlP-dep_Trfase_small"/>
</dbReference>
<dbReference type="STRING" id="48256.CLHUN_22640"/>
<comment type="cofactor">
    <cofactor evidence="1">
        <name>pyridoxal 5'-phosphate</name>
        <dbReference type="ChEBI" id="CHEBI:597326"/>
    </cofactor>
</comment>
<dbReference type="InterPro" id="IPR051798">
    <property type="entry name" value="Class-II_PLP-Dep_Aminotrans"/>
</dbReference>
<protein>
    <recommendedName>
        <fullName evidence="2">cysteine-S-conjugate beta-lyase</fullName>
        <ecNumber evidence="2">4.4.1.13</ecNumber>
    </recommendedName>
</protein>
<dbReference type="PANTHER" id="PTHR43525:SF1">
    <property type="entry name" value="PROTEIN MALY"/>
    <property type="match status" value="1"/>
</dbReference>
<reference evidence="7 8" key="1">
    <citation type="submission" date="2017-03" db="EMBL/GenBank/DDBJ databases">
        <title>Genome sequence of Clostridium hungatei DSM 14427.</title>
        <authorList>
            <person name="Poehlein A."/>
            <person name="Daniel R."/>
        </authorList>
    </citation>
    <scope>NUCLEOTIDE SEQUENCE [LARGE SCALE GENOMIC DNA]</scope>
    <source>
        <strain evidence="7 8">DSM 14427</strain>
    </source>
</reference>
<dbReference type="PANTHER" id="PTHR43525">
    <property type="entry name" value="PROTEIN MALY"/>
    <property type="match status" value="1"/>
</dbReference>
<keyword evidence="3" id="KW-0663">Pyridoxal phosphate</keyword>
<dbReference type="Gene3D" id="3.90.1150.10">
    <property type="entry name" value="Aspartate Aminotransferase, domain 1"/>
    <property type="match status" value="1"/>
</dbReference>
<dbReference type="InterPro" id="IPR027619">
    <property type="entry name" value="C-S_lyase_PatB-like"/>
</dbReference>
<dbReference type="GO" id="GO:0047804">
    <property type="term" value="F:cysteine-S-conjugate beta-lyase activity"/>
    <property type="evidence" value="ECO:0007669"/>
    <property type="project" value="UniProtKB-EC"/>
</dbReference>
<keyword evidence="8" id="KW-1185">Reference proteome</keyword>
<comment type="caution">
    <text evidence="7">The sequence shown here is derived from an EMBL/GenBank/DDBJ whole genome shotgun (WGS) entry which is preliminary data.</text>
</comment>
<feature type="domain" description="Aminotransferase class I/classII large" evidence="6">
    <location>
        <begin position="32"/>
        <end position="381"/>
    </location>
</feature>
<evidence type="ECO:0000313" key="8">
    <source>
        <dbReference type="Proteomes" id="UP000191554"/>
    </source>
</evidence>
<name>A0A1V4SJ08_RUMHU</name>
<evidence type="ECO:0000256" key="5">
    <source>
        <dbReference type="ARBA" id="ARBA00037974"/>
    </source>
</evidence>
<dbReference type="AlphaFoldDB" id="A0A1V4SJ08"/>
<evidence type="ECO:0000256" key="2">
    <source>
        <dbReference type="ARBA" id="ARBA00012224"/>
    </source>
</evidence>
<dbReference type="InterPro" id="IPR015421">
    <property type="entry name" value="PyrdxlP-dep_Trfase_major"/>
</dbReference>
<dbReference type="CDD" id="cd00609">
    <property type="entry name" value="AAT_like"/>
    <property type="match status" value="1"/>
</dbReference>
<dbReference type="NCBIfam" id="TIGR04350">
    <property type="entry name" value="C_S_lyase_PatB"/>
    <property type="match status" value="1"/>
</dbReference>
<gene>
    <name evidence="7" type="primary">patB_1</name>
    <name evidence="7" type="ORF">CLHUN_22640</name>
</gene>
<dbReference type="InterPro" id="IPR015424">
    <property type="entry name" value="PyrdxlP-dep_Trfase"/>
</dbReference>
<dbReference type="Proteomes" id="UP000191554">
    <property type="component" value="Unassembled WGS sequence"/>
</dbReference>
<accession>A0A1V4SJ08</accession>
<dbReference type="RefSeq" id="WP_080064702.1">
    <property type="nucleotide sequence ID" value="NZ_MZGX01000014.1"/>
</dbReference>
<dbReference type="Gene3D" id="3.40.640.10">
    <property type="entry name" value="Type I PLP-dependent aspartate aminotransferase-like (Major domain)"/>
    <property type="match status" value="1"/>
</dbReference>
<organism evidence="7 8">
    <name type="scientific">Ruminiclostridium hungatei</name>
    <name type="common">Clostridium hungatei</name>
    <dbReference type="NCBI Taxonomy" id="48256"/>
    <lineage>
        <taxon>Bacteria</taxon>
        <taxon>Bacillati</taxon>
        <taxon>Bacillota</taxon>
        <taxon>Clostridia</taxon>
        <taxon>Eubacteriales</taxon>
        <taxon>Oscillospiraceae</taxon>
        <taxon>Ruminiclostridium</taxon>
    </lineage>
</organism>
<dbReference type="EMBL" id="MZGX01000014">
    <property type="protein sequence ID" value="OPX43784.1"/>
    <property type="molecule type" value="Genomic_DNA"/>
</dbReference>
<dbReference type="SUPFAM" id="SSF53383">
    <property type="entry name" value="PLP-dependent transferases"/>
    <property type="match status" value="1"/>
</dbReference>
<evidence type="ECO:0000256" key="3">
    <source>
        <dbReference type="ARBA" id="ARBA00022898"/>
    </source>
</evidence>
<evidence type="ECO:0000259" key="6">
    <source>
        <dbReference type="Pfam" id="PF00155"/>
    </source>
</evidence>
<dbReference type="EC" id="4.4.1.13" evidence="2"/>
<evidence type="ECO:0000256" key="1">
    <source>
        <dbReference type="ARBA" id="ARBA00001933"/>
    </source>
</evidence>
<dbReference type="OrthoDB" id="9802872at2"/>
<sequence>MIYNFDEIIDRRNTNSIKYDFAKHRGKPEDSIPLWVADMDFKTLPQVTEALEKVSRHGIFGYSEVKEDYFATLYKWFSGNFGWEIRPEWLVKTPGIVFAVAMAVKAFTEAGEGVMIQQPVYYPFSETILANRRKLVNNPLVYTGGEYKMDFEDLEAKITAEDVRLFILCNPHNPVGRVWTKEELTTLGDICLKHDVIVLADEIHADFIYEGHRHLIFSSLKPEYMSNTITCTAPSKTFNLAGLQVSNIFIQNPALKKGFQEEIVKSGYSQLNTMGLVACQAAYEHGAQWLNQLKSYLTDNLSYVREFLAERLPEIRLVEPQGTYLLWLDFSGLGLSDDSLEDLVINQAKLWLDNGLMFGEEGRGFQRVNIACPRGILTRALGQLEKAVRRL</sequence>
<evidence type="ECO:0000313" key="7">
    <source>
        <dbReference type="EMBL" id="OPX43784.1"/>
    </source>
</evidence>
<dbReference type="InterPro" id="IPR004839">
    <property type="entry name" value="Aminotransferase_I/II_large"/>
</dbReference>
<comment type="similarity">
    <text evidence="5">Belongs to the class-II pyridoxal-phosphate-dependent aminotransferase family. MalY/PatB cystathionine beta-lyase subfamily.</text>
</comment>
<proteinExistence type="inferred from homology"/>
<dbReference type="Pfam" id="PF00155">
    <property type="entry name" value="Aminotran_1_2"/>
    <property type="match status" value="1"/>
</dbReference>
<evidence type="ECO:0000256" key="4">
    <source>
        <dbReference type="ARBA" id="ARBA00023239"/>
    </source>
</evidence>
<dbReference type="GO" id="GO:0030170">
    <property type="term" value="F:pyridoxal phosphate binding"/>
    <property type="evidence" value="ECO:0007669"/>
    <property type="project" value="InterPro"/>
</dbReference>